<comment type="caution">
    <text evidence="8">The sequence shown here is derived from an EMBL/GenBank/DDBJ whole genome shotgun (WGS) entry which is preliminary data.</text>
</comment>
<keyword evidence="3" id="KW-0732">Signal</keyword>
<evidence type="ECO:0000259" key="7">
    <source>
        <dbReference type="Pfam" id="PF14322"/>
    </source>
</evidence>
<keyword evidence="4" id="KW-0472">Membrane</keyword>
<evidence type="ECO:0000313" key="9">
    <source>
        <dbReference type="Proteomes" id="UP000653730"/>
    </source>
</evidence>
<sequence>MKKGIKYTVAGMVAAIVLNTSSCSDDFSNLGPEGGPSYENFWKNEQDAISAVNSMYSEMHEEEVFSRGMFWYINASDDMVTGRINADPDNIKNFVATGDEGYTSYMYPAAFRVIRRANDVLKNVPEMEISETLKNRLLGEAYFMRGFFYFWLAHSYGDDGKNGGIPIVTVENMDNVAGNYTRPESVIANYEQIIRDLDKAAELLPLFTELSAEDYGRAHKDAALAYAAKTYLYWAQYDASKYAEVVAYCDAVTSSGSGRALVDNNKPGEDFRLLHSHLNNWTSEYIWSVNSGVDNGSKLPGVMLENKGWSKYNGWGYFQPTEELYEAYEANDPRREVTILKFGDEFQFFGENRKYYSENSLSGFQFNKYMYEYGYESPIGTYINSNGNNPTTVYNVPLLRYAEVLLMKSEALIMQGLNGDVPLNLVRDRAGLDAVTGATMDDLKHERRVELAGEFANRHFDLVRWGDAQEVYSRALHGRIHSNKADPDSGYTVKEIWKARSFDPSYMHVWPLPTTVVEGSGIPQNAGW</sequence>
<dbReference type="SUPFAM" id="SSF48452">
    <property type="entry name" value="TPR-like"/>
    <property type="match status" value="1"/>
</dbReference>
<comment type="similarity">
    <text evidence="2">Belongs to the SusD family.</text>
</comment>
<dbReference type="Proteomes" id="UP000653730">
    <property type="component" value="Unassembled WGS sequence"/>
</dbReference>
<evidence type="ECO:0000313" key="8">
    <source>
        <dbReference type="EMBL" id="MBC9794782.1"/>
    </source>
</evidence>
<dbReference type="Gene3D" id="1.25.40.390">
    <property type="match status" value="1"/>
</dbReference>
<keyword evidence="9" id="KW-1185">Reference proteome</keyword>
<accession>A0A926Q0C1</accession>
<name>A0A926Q0C1_9FLAO</name>
<comment type="subcellular location">
    <subcellularLocation>
        <location evidence="1">Cell outer membrane</location>
    </subcellularLocation>
</comment>
<dbReference type="InterPro" id="IPR011990">
    <property type="entry name" value="TPR-like_helical_dom_sf"/>
</dbReference>
<dbReference type="EMBL" id="JACVDC010000003">
    <property type="protein sequence ID" value="MBC9794782.1"/>
    <property type="molecule type" value="Genomic_DNA"/>
</dbReference>
<evidence type="ECO:0000256" key="4">
    <source>
        <dbReference type="ARBA" id="ARBA00023136"/>
    </source>
</evidence>
<protein>
    <submittedName>
        <fullName evidence="8">RagB/SusD family nutrient uptake outer membrane protein</fullName>
    </submittedName>
</protein>
<gene>
    <name evidence="8" type="ORF">IBL28_02285</name>
</gene>
<dbReference type="CDD" id="cd08977">
    <property type="entry name" value="SusD"/>
    <property type="match status" value="1"/>
</dbReference>
<dbReference type="Pfam" id="PF14322">
    <property type="entry name" value="SusD-like_3"/>
    <property type="match status" value="1"/>
</dbReference>
<feature type="domain" description="SusD-like N-terminal" evidence="7">
    <location>
        <begin position="59"/>
        <end position="232"/>
    </location>
</feature>
<evidence type="ECO:0000256" key="5">
    <source>
        <dbReference type="ARBA" id="ARBA00023237"/>
    </source>
</evidence>
<dbReference type="InterPro" id="IPR033985">
    <property type="entry name" value="SusD-like_N"/>
</dbReference>
<reference evidence="8 9" key="1">
    <citation type="submission" date="2020-09" db="EMBL/GenBank/DDBJ databases">
        <title>Sinomicrobium weinanense sp. nov., a halophilic bacteria isolated from saline-alkali soil.</title>
        <authorList>
            <person name="Wu P."/>
            <person name="Ren H."/>
            <person name="Mei Y."/>
            <person name="Liang Y."/>
            <person name="Chen Z."/>
        </authorList>
    </citation>
    <scope>NUCLEOTIDE SEQUENCE [LARGE SCALE GENOMIC DNA]</scope>
    <source>
        <strain evidence="8 9">FJxs</strain>
    </source>
</reference>
<evidence type="ECO:0000256" key="1">
    <source>
        <dbReference type="ARBA" id="ARBA00004442"/>
    </source>
</evidence>
<evidence type="ECO:0000259" key="6">
    <source>
        <dbReference type="Pfam" id="PF07980"/>
    </source>
</evidence>
<feature type="domain" description="RagB/SusD" evidence="6">
    <location>
        <begin position="284"/>
        <end position="528"/>
    </location>
</feature>
<keyword evidence="5" id="KW-0998">Cell outer membrane</keyword>
<dbReference type="Pfam" id="PF07980">
    <property type="entry name" value="SusD_RagB"/>
    <property type="match status" value="1"/>
</dbReference>
<dbReference type="AlphaFoldDB" id="A0A926Q0C1"/>
<dbReference type="InterPro" id="IPR012944">
    <property type="entry name" value="SusD_RagB_dom"/>
</dbReference>
<dbReference type="GO" id="GO:0009279">
    <property type="term" value="C:cell outer membrane"/>
    <property type="evidence" value="ECO:0007669"/>
    <property type="project" value="UniProtKB-SubCell"/>
</dbReference>
<dbReference type="RefSeq" id="WP_187963941.1">
    <property type="nucleotide sequence ID" value="NZ_JACVDC010000003.1"/>
</dbReference>
<organism evidence="8 9">
    <name type="scientific">Sinomicrobium weinanense</name>
    <dbReference type="NCBI Taxonomy" id="2842200"/>
    <lineage>
        <taxon>Bacteria</taxon>
        <taxon>Pseudomonadati</taxon>
        <taxon>Bacteroidota</taxon>
        <taxon>Flavobacteriia</taxon>
        <taxon>Flavobacteriales</taxon>
        <taxon>Flavobacteriaceae</taxon>
        <taxon>Sinomicrobium</taxon>
    </lineage>
</organism>
<evidence type="ECO:0000256" key="2">
    <source>
        <dbReference type="ARBA" id="ARBA00006275"/>
    </source>
</evidence>
<proteinExistence type="inferred from homology"/>
<evidence type="ECO:0000256" key="3">
    <source>
        <dbReference type="ARBA" id="ARBA00022729"/>
    </source>
</evidence>